<dbReference type="EMBL" id="JQZV01000013">
    <property type="protein sequence ID" value="KGN92166.1"/>
    <property type="molecule type" value="Genomic_DNA"/>
</dbReference>
<accession>A0ABR4XKZ6</accession>
<keyword evidence="4 10" id="KW-0699">rRNA-binding</keyword>
<keyword evidence="6 10" id="KW-0378">Hydrolase</keyword>
<dbReference type="HAMAP" id="MF_01820">
    <property type="entry name" value="GTPase_RsgA"/>
    <property type="match status" value="1"/>
</dbReference>
<keyword evidence="14" id="KW-1185">Reference proteome</keyword>
<keyword evidence="7 10" id="KW-0862">Zinc</keyword>
<evidence type="ECO:0000259" key="11">
    <source>
        <dbReference type="PROSITE" id="PS50936"/>
    </source>
</evidence>
<evidence type="ECO:0000256" key="8">
    <source>
        <dbReference type="ARBA" id="ARBA00022884"/>
    </source>
</evidence>
<name>A0ABR4XKZ6_9PORP</name>
<dbReference type="RefSeq" id="WP_036792229.1">
    <property type="nucleotide sequence ID" value="NZ_JQZV01000013.1"/>
</dbReference>
<feature type="domain" description="CP-type G" evidence="12">
    <location>
        <begin position="90"/>
        <end position="253"/>
    </location>
</feature>
<dbReference type="NCBIfam" id="TIGR00157">
    <property type="entry name" value="ribosome small subunit-dependent GTPase A"/>
    <property type="match status" value="1"/>
</dbReference>
<comment type="caution">
    <text evidence="13">The sequence shown here is derived from an EMBL/GenBank/DDBJ whole genome shotgun (WGS) entry which is preliminary data.</text>
</comment>
<feature type="binding site" evidence="10">
    <location>
        <position position="277"/>
    </location>
    <ligand>
        <name>Zn(2+)</name>
        <dbReference type="ChEBI" id="CHEBI:29105"/>
    </ligand>
</feature>
<gene>
    <name evidence="10" type="primary">rsgA</name>
    <name evidence="13" type="ORF">HQ43_09090</name>
</gene>
<dbReference type="CDD" id="cd01854">
    <property type="entry name" value="YjeQ_EngC"/>
    <property type="match status" value="1"/>
</dbReference>
<dbReference type="PANTHER" id="PTHR32120:SF11">
    <property type="entry name" value="SMALL RIBOSOMAL SUBUNIT BIOGENESIS GTPASE RSGA 1, MITOCHONDRIAL-RELATED"/>
    <property type="match status" value="1"/>
</dbReference>
<comment type="function">
    <text evidence="10">One of several proteins that assist in the late maturation steps of the functional core of the 30S ribosomal subunit. Helps release RbfA from mature subunits. May play a role in the assembly of ribosomal proteins into the subunit. Circularly permuted GTPase that catalyzes slow GTP hydrolysis, GTPase activity is stimulated by the 30S ribosomal subunit.</text>
</comment>
<protein>
    <recommendedName>
        <fullName evidence="10">Small ribosomal subunit biogenesis GTPase RsgA</fullName>
        <ecNumber evidence="10">3.6.1.-</ecNumber>
    </recommendedName>
</protein>
<keyword evidence="5 10" id="KW-0547">Nucleotide-binding</keyword>
<dbReference type="InterPro" id="IPR012340">
    <property type="entry name" value="NA-bd_OB-fold"/>
</dbReference>
<feature type="binding site" evidence="10">
    <location>
        <position position="282"/>
    </location>
    <ligand>
        <name>Zn(2+)</name>
        <dbReference type="ChEBI" id="CHEBI:29105"/>
    </ligand>
</feature>
<dbReference type="SUPFAM" id="SSF52540">
    <property type="entry name" value="P-loop containing nucleoside triphosphate hydrolases"/>
    <property type="match status" value="1"/>
</dbReference>
<keyword evidence="8 10" id="KW-0694">RNA-binding</keyword>
<evidence type="ECO:0000256" key="3">
    <source>
        <dbReference type="ARBA" id="ARBA00022723"/>
    </source>
</evidence>
<feature type="binding site" evidence="10">
    <location>
        <begin position="139"/>
        <end position="142"/>
    </location>
    <ligand>
        <name>GTP</name>
        <dbReference type="ChEBI" id="CHEBI:37565"/>
    </ligand>
</feature>
<keyword evidence="9 10" id="KW-0342">GTP-binding</keyword>
<organism evidence="13 14">
    <name type="scientific">Porphyromonas canoris</name>
    <dbReference type="NCBI Taxonomy" id="36875"/>
    <lineage>
        <taxon>Bacteria</taxon>
        <taxon>Pseudomonadati</taxon>
        <taxon>Bacteroidota</taxon>
        <taxon>Bacteroidia</taxon>
        <taxon>Bacteroidales</taxon>
        <taxon>Porphyromonadaceae</taxon>
        <taxon>Porphyromonas</taxon>
    </lineage>
</organism>
<dbReference type="Proteomes" id="UP000030101">
    <property type="component" value="Unassembled WGS sequence"/>
</dbReference>
<evidence type="ECO:0000256" key="9">
    <source>
        <dbReference type="ARBA" id="ARBA00023134"/>
    </source>
</evidence>
<evidence type="ECO:0000256" key="1">
    <source>
        <dbReference type="ARBA" id="ARBA00022490"/>
    </source>
</evidence>
<keyword evidence="1 10" id="KW-0963">Cytoplasm</keyword>
<dbReference type="InterPro" id="IPR031944">
    <property type="entry name" value="RsgA_N"/>
</dbReference>
<dbReference type="SUPFAM" id="SSF50249">
    <property type="entry name" value="Nucleic acid-binding proteins"/>
    <property type="match status" value="1"/>
</dbReference>
<evidence type="ECO:0000256" key="2">
    <source>
        <dbReference type="ARBA" id="ARBA00022517"/>
    </source>
</evidence>
<dbReference type="InterPro" id="IPR027417">
    <property type="entry name" value="P-loop_NTPase"/>
</dbReference>
<proteinExistence type="inferred from homology"/>
<dbReference type="Gene3D" id="3.40.50.300">
    <property type="entry name" value="P-loop containing nucleotide triphosphate hydrolases"/>
    <property type="match status" value="1"/>
</dbReference>
<feature type="domain" description="EngC GTPase" evidence="11">
    <location>
        <begin position="99"/>
        <end position="251"/>
    </location>
</feature>
<comment type="similarity">
    <text evidence="10">Belongs to the TRAFAC class YlqF/YawG GTPase family. RsgA subfamily.</text>
</comment>
<sequence>MTSLQTGIVIGNPGNEYTVRSEGKDYPCRLKGRFKIKGIRTTNPIAIGDRVRFSIPEGYGESSSGKADLCCFITEILPRKNYIIRRSINLSKEAHIIGANLDRALLIVTINYPETPLTFIDRFLATAEAYGVEVALVFNKIDLYSDEEQQMLGQLCKMYEEIGYRCFSVSAIENEGMETLRQYVSRGVTLLSGQSGVGKSSIINALVPTASLRTASISSTHLAGVHTTTYSTMIDLPDEPDSFLIDTPGIKGFGTLDFDPKEVGHFFPEIFQVSKSCRFSNCTHTHEPGCAVNVAVEEGHISESRFRSYLSILEDKDEAKYREAY</sequence>
<evidence type="ECO:0000256" key="6">
    <source>
        <dbReference type="ARBA" id="ARBA00022801"/>
    </source>
</evidence>
<dbReference type="PANTHER" id="PTHR32120">
    <property type="entry name" value="SMALL RIBOSOMAL SUBUNIT BIOGENESIS GTPASE RSGA"/>
    <property type="match status" value="1"/>
</dbReference>
<dbReference type="PROSITE" id="PS50936">
    <property type="entry name" value="ENGC_GTPASE"/>
    <property type="match status" value="1"/>
</dbReference>
<evidence type="ECO:0000256" key="10">
    <source>
        <dbReference type="HAMAP-Rule" id="MF_01820"/>
    </source>
</evidence>
<dbReference type="Pfam" id="PF03193">
    <property type="entry name" value="RsgA_GTPase"/>
    <property type="match status" value="1"/>
</dbReference>
<dbReference type="InterPro" id="IPR010914">
    <property type="entry name" value="RsgA_GTPase_dom"/>
</dbReference>
<comment type="subcellular location">
    <subcellularLocation>
        <location evidence="10">Cytoplasm</location>
    </subcellularLocation>
</comment>
<feature type="binding site" evidence="10">
    <location>
        <begin position="193"/>
        <end position="201"/>
    </location>
    <ligand>
        <name>GTP</name>
        <dbReference type="ChEBI" id="CHEBI:37565"/>
    </ligand>
</feature>
<dbReference type="Gene3D" id="1.10.40.50">
    <property type="entry name" value="Probable gtpase engc, domain 3"/>
    <property type="match status" value="1"/>
</dbReference>
<evidence type="ECO:0000256" key="7">
    <source>
        <dbReference type="ARBA" id="ARBA00022833"/>
    </source>
</evidence>
<dbReference type="InterPro" id="IPR004881">
    <property type="entry name" value="Ribosome_biogen_GTPase_RsgA"/>
</dbReference>
<comment type="cofactor">
    <cofactor evidence="10">
        <name>Zn(2+)</name>
        <dbReference type="ChEBI" id="CHEBI:29105"/>
    </cofactor>
    <text evidence="10">Binds 1 zinc ion per subunit.</text>
</comment>
<feature type="binding site" evidence="10">
    <location>
        <position position="290"/>
    </location>
    <ligand>
        <name>Zn(2+)</name>
        <dbReference type="ChEBI" id="CHEBI:29105"/>
    </ligand>
</feature>
<dbReference type="PROSITE" id="PS51721">
    <property type="entry name" value="G_CP"/>
    <property type="match status" value="1"/>
</dbReference>
<feature type="binding site" evidence="10">
    <location>
        <position position="284"/>
    </location>
    <ligand>
        <name>Zn(2+)</name>
        <dbReference type="ChEBI" id="CHEBI:29105"/>
    </ligand>
</feature>
<evidence type="ECO:0000313" key="14">
    <source>
        <dbReference type="Proteomes" id="UP000030101"/>
    </source>
</evidence>
<dbReference type="InterPro" id="IPR030378">
    <property type="entry name" value="G_CP_dom"/>
</dbReference>
<evidence type="ECO:0000313" key="13">
    <source>
        <dbReference type="EMBL" id="KGN92166.1"/>
    </source>
</evidence>
<dbReference type="Pfam" id="PF16745">
    <property type="entry name" value="RsgA_N"/>
    <property type="match status" value="1"/>
</dbReference>
<dbReference type="Gene3D" id="2.40.50.140">
    <property type="entry name" value="Nucleic acid-binding proteins"/>
    <property type="match status" value="1"/>
</dbReference>
<dbReference type="EC" id="3.6.1.-" evidence="10"/>
<evidence type="ECO:0000256" key="4">
    <source>
        <dbReference type="ARBA" id="ARBA00022730"/>
    </source>
</evidence>
<reference evidence="13 14" key="1">
    <citation type="submission" date="2014-08" db="EMBL/GenBank/DDBJ databases">
        <title>Porphyromonas canoris strain:OH2762 Genome sequencing.</title>
        <authorList>
            <person name="Wallis C."/>
            <person name="Deusch O."/>
            <person name="O'Flynn C."/>
            <person name="Davis I."/>
            <person name="Jospin G."/>
            <person name="Darling A.E."/>
            <person name="Coil D.A."/>
            <person name="Alexiev A."/>
            <person name="Horsfall A."/>
            <person name="Kirkwood N."/>
            <person name="Harris S."/>
            <person name="Eisen J.A."/>
        </authorList>
    </citation>
    <scope>NUCLEOTIDE SEQUENCE [LARGE SCALE GENOMIC DNA]</scope>
    <source>
        <strain evidence="14">COT-108 OH2762</strain>
    </source>
</reference>
<evidence type="ECO:0000256" key="5">
    <source>
        <dbReference type="ARBA" id="ARBA00022741"/>
    </source>
</evidence>
<keyword evidence="3 10" id="KW-0479">Metal-binding</keyword>
<evidence type="ECO:0000259" key="12">
    <source>
        <dbReference type="PROSITE" id="PS51721"/>
    </source>
</evidence>
<comment type="subunit">
    <text evidence="10">Monomer. Associates with 30S ribosomal subunit, binds 16S rRNA.</text>
</comment>
<keyword evidence="2 10" id="KW-0690">Ribosome biogenesis</keyword>